<gene>
    <name evidence="2" type="ORF">CMV_017335</name>
</gene>
<evidence type="ECO:0000313" key="2">
    <source>
        <dbReference type="EMBL" id="KAF3957672.1"/>
    </source>
</evidence>
<accession>A0A8J4VH95</accession>
<dbReference type="AlphaFoldDB" id="A0A8J4VH95"/>
<proteinExistence type="predicted"/>
<feature type="compositionally biased region" description="Polar residues" evidence="1">
    <location>
        <begin position="77"/>
        <end position="88"/>
    </location>
</feature>
<name>A0A8J4VH95_9ROSI</name>
<dbReference type="Proteomes" id="UP000737018">
    <property type="component" value="Unassembled WGS sequence"/>
</dbReference>
<feature type="region of interest" description="Disordered" evidence="1">
    <location>
        <begin position="77"/>
        <end position="96"/>
    </location>
</feature>
<dbReference type="OrthoDB" id="1772033at2759"/>
<evidence type="ECO:0000313" key="3">
    <source>
        <dbReference type="Proteomes" id="UP000737018"/>
    </source>
</evidence>
<comment type="caution">
    <text evidence="2">The sequence shown here is derived from an EMBL/GenBank/DDBJ whole genome shotgun (WGS) entry which is preliminary data.</text>
</comment>
<reference evidence="2" key="1">
    <citation type="submission" date="2020-03" db="EMBL/GenBank/DDBJ databases">
        <title>Castanea mollissima Vanexum genome sequencing.</title>
        <authorList>
            <person name="Staton M."/>
        </authorList>
    </citation>
    <scope>NUCLEOTIDE SEQUENCE</scope>
    <source>
        <tissue evidence="2">Leaf</tissue>
    </source>
</reference>
<keyword evidence="3" id="KW-1185">Reference proteome</keyword>
<sequence length="228" mass="23599">MESPSSKQFFVASLFIVLAICSYMNSRLAATLNQLSSEFITTSVALTISPTTGDSRINIEKSFATKIITTSAPNTNIPDSTCTSTNHTVAPAPSPETPVLRRKLLKGHTPPSAPNPAGYIPPSTSSSTNHKAAPAPSPEFPVLGRKLLKGHTRPSAPNPAGYIPPSTSSSTNHKAAPAPSPEFPVLGPKLLKGHTPPSAPNPATYIPPSTSSSTNHKAAPAPSPGTVL</sequence>
<dbReference type="EMBL" id="JRKL02002761">
    <property type="protein sequence ID" value="KAF3957672.1"/>
    <property type="molecule type" value="Genomic_DNA"/>
</dbReference>
<protein>
    <submittedName>
        <fullName evidence="2">Uncharacterized protein</fullName>
    </submittedName>
</protein>
<organism evidence="2 3">
    <name type="scientific">Castanea mollissima</name>
    <name type="common">Chinese chestnut</name>
    <dbReference type="NCBI Taxonomy" id="60419"/>
    <lineage>
        <taxon>Eukaryota</taxon>
        <taxon>Viridiplantae</taxon>
        <taxon>Streptophyta</taxon>
        <taxon>Embryophyta</taxon>
        <taxon>Tracheophyta</taxon>
        <taxon>Spermatophyta</taxon>
        <taxon>Magnoliopsida</taxon>
        <taxon>eudicotyledons</taxon>
        <taxon>Gunneridae</taxon>
        <taxon>Pentapetalae</taxon>
        <taxon>rosids</taxon>
        <taxon>fabids</taxon>
        <taxon>Fagales</taxon>
        <taxon>Fagaceae</taxon>
        <taxon>Castanea</taxon>
    </lineage>
</organism>
<feature type="compositionally biased region" description="Polar residues" evidence="1">
    <location>
        <begin position="207"/>
        <end position="216"/>
    </location>
</feature>
<evidence type="ECO:0000256" key="1">
    <source>
        <dbReference type="SAM" id="MobiDB-lite"/>
    </source>
</evidence>
<feature type="region of interest" description="Disordered" evidence="1">
    <location>
        <begin position="105"/>
        <end position="228"/>
    </location>
</feature>